<sequence length="178" mass="20422">MLHDDDEEEEEEEEPVKRRVAHRNILASLLEKNLDCVVSKQTIHNAQAKMKKKMMEGHNTVEEVLHQCNQRGYRCYWRNEENNILSNVEFSTRPPSEFMELRRAAQNILHHVIPLNSEGPVSRAPPMVINKGRRKTDSTRRDKSHWEHIQIVHARMKKSSEFGSGSGSGSGPGTSSIE</sequence>
<gene>
    <name evidence="1" type="ORF">M9H77_12194</name>
</gene>
<reference evidence="2" key="1">
    <citation type="journal article" date="2023" name="Nat. Plants">
        <title>Single-cell RNA sequencing provides a high-resolution roadmap for understanding the multicellular compartmentation of specialized metabolism.</title>
        <authorList>
            <person name="Sun S."/>
            <person name="Shen X."/>
            <person name="Li Y."/>
            <person name="Li Y."/>
            <person name="Wang S."/>
            <person name="Li R."/>
            <person name="Zhang H."/>
            <person name="Shen G."/>
            <person name="Guo B."/>
            <person name="Wei J."/>
            <person name="Xu J."/>
            <person name="St-Pierre B."/>
            <person name="Chen S."/>
            <person name="Sun C."/>
        </authorList>
    </citation>
    <scope>NUCLEOTIDE SEQUENCE [LARGE SCALE GENOMIC DNA]</scope>
</reference>
<evidence type="ECO:0000313" key="2">
    <source>
        <dbReference type="Proteomes" id="UP001060085"/>
    </source>
</evidence>
<accession>A0ACC0BGR7</accession>
<keyword evidence="2" id="KW-1185">Reference proteome</keyword>
<dbReference type="EMBL" id="CM044703">
    <property type="protein sequence ID" value="KAI5671830.1"/>
    <property type="molecule type" value="Genomic_DNA"/>
</dbReference>
<dbReference type="Proteomes" id="UP001060085">
    <property type="component" value="Linkage Group LG03"/>
</dbReference>
<comment type="caution">
    <text evidence="1">The sequence shown here is derived from an EMBL/GenBank/DDBJ whole genome shotgun (WGS) entry which is preliminary data.</text>
</comment>
<name>A0ACC0BGR7_CATRO</name>
<organism evidence="1 2">
    <name type="scientific">Catharanthus roseus</name>
    <name type="common">Madagascar periwinkle</name>
    <name type="synonym">Vinca rosea</name>
    <dbReference type="NCBI Taxonomy" id="4058"/>
    <lineage>
        <taxon>Eukaryota</taxon>
        <taxon>Viridiplantae</taxon>
        <taxon>Streptophyta</taxon>
        <taxon>Embryophyta</taxon>
        <taxon>Tracheophyta</taxon>
        <taxon>Spermatophyta</taxon>
        <taxon>Magnoliopsida</taxon>
        <taxon>eudicotyledons</taxon>
        <taxon>Gunneridae</taxon>
        <taxon>Pentapetalae</taxon>
        <taxon>asterids</taxon>
        <taxon>lamiids</taxon>
        <taxon>Gentianales</taxon>
        <taxon>Apocynaceae</taxon>
        <taxon>Rauvolfioideae</taxon>
        <taxon>Vinceae</taxon>
        <taxon>Catharanthinae</taxon>
        <taxon>Catharanthus</taxon>
    </lineage>
</organism>
<protein>
    <submittedName>
        <fullName evidence="1">Uncharacterized protein</fullName>
    </submittedName>
</protein>
<proteinExistence type="predicted"/>
<evidence type="ECO:0000313" key="1">
    <source>
        <dbReference type="EMBL" id="KAI5671830.1"/>
    </source>
</evidence>